<feature type="domain" description="Luciferase" evidence="2">
    <location>
        <begin position="167"/>
        <end position="238"/>
    </location>
</feature>
<keyword evidence="1" id="KW-0472">Membrane</keyword>
<dbReference type="EMBL" id="JAVFHQ010000011">
    <property type="protein sequence ID" value="KAK4547303.1"/>
    <property type="molecule type" value="Genomic_DNA"/>
</dbReference>
<keyword evidence="4" id="KW-1185">Reference proteome</keyword>
<keyword evidence="1" id="KW-0812">Transmembrane</keyword>
<dbReference type="InterPro" id="IPR048273">
    <property type="entry name" value="Luciferase"/>
</dbReference>
<accession>A0AAV9JS07</accession>
<feature type="transmembrane region" description="Helical" evidence="1">
    <location>
        <begin position="20"/>
        <end position="41"/>
    </location>
</feature>
<dbReference type="Pfam" id="PF17648">
    <property type="entry name" value="Luciferase"/>
    <property type="match status" value="1"/>
</dbReference>
<protein>
    <recommendedName>
        <fullName evidence="2">Luciferase domain-containing protein</fullName>
    </recommendedName>
</protein>
<evidence type="ECO:0000256" key="1">
    <source>
        <dbReference type="SAM" id="Phobius"/>
    </source>
</evidence>
<sequence>MVEGLGLVVTPAALLHSSQTLKLVAIFTALTAVLTLLLHLYREYLAFVSLGPGGTPPTIAGFLRVKVLGCFALQNPYQPAPIPPRFKDSPGYLVNLPIRQAPRPETRGIAPHRQITQKPSKAVYEKLAQEIQNMGASNDNLLIGTSCFEKHGTGLFSVSPAKRTCQGEICHAHPSDGSMHMTLHPADAKTVLEAGWAERHPIARGGWFERFVPGGFLMVYAPRNDEEIETVMRIVKAAAWFVSGRDGVREIGKDSVKEIAEERRDSGYVSAEEAAQ</sequence>
<proteinExistence type="predicted"/>
<comment type="caution">
    <text evidence="3">The sequence shown here is derived from an EMBL/GenBank/DDBJ whole genome shotgun (WGS) entry which is preliminary data.</text>
</comment>
<dbReference type="PANTHER" id="PTHR38695:SF1">
    <property type="entry name" value="AMINO ACID PERMEASE_ SLC12A DOMAIN-CONTAINING PROTEIN"/>
    <property type="match status" value="1"/>
</dbReference>
<dbReference type="InterPro" id="IPR040841">
    <property type="entry name" value="Luciferase_dom"/>
</dbReference>
<dbReference type="AlphaFoldDB" id="A0AAV9JS07"/>
<dbReference type="Proteomes" id="UP001324427">
    <property type="component" value="Unassembled WGS sequence"/>
</dbReference>
<name>A0AAV9JS07_9PEZI</name>
<organism evidence="3 4">
    <name type="scientific">Oleoguttula mirabilis</name>
    <dbReference type="NCBI Taxonomy" id="1507867"/>
    <lineage>
        <taxon>Eukaryota</taxon>
        <taxon>Fungi</taxon>
        <taxon>Dikarya</taxon>
        <taxon>Ascomycota</taxon>
        <taxon>Pezizomycotina</taxon>
        <taxon>Dothideomycetes</taxon>
        <taxon>Dothideomycetidae</taxon>
        <taxon>Mycosphaerellales</taxon>
        <taxon>Teratosphaeriaceae</taxon>
        <taxon>Oleoguttula</taxon>
    </lineage>
</organism>
<dbReference type="PANTHER" id="PTHR38695">
    <property type="entry name" value="AMINO ACID PERMEASE_ SLC12A DOMAIN-CONTAINING PROTEIN"/>
    <property type="match status" value="1"/>
</dbReference>
<evidence type="ECO:0000313" key="4">
    <source>
        <dbReference type="Proteomes" id="UP001324427"/>
    </source>
</evidence>
<keyword evidence="1" id="KW-1133">Transmembrane helix</keyword>
<evidence type="ECO:0000259" key="2">
    <source>
        <dbReference type="Pfam" id="PF17648"/>
    </source>
</evidence>
<reference evidence="3 4" key="1">
    <citation type="submission" date="2021-11" db="EMBL/GenBank/DDBJ databases">
        <title>Black yeast isolated from Biological Soil Crust.</title>
        <authorList>
            <person name="Kurbessoian T."/>
        </authorList>
    </citation>
    <scope>NUCLEOTIDE SEQUENCE [LARGE SCALE GENOMIC DNA]</scope>
    <source>
        <strain evidence="3 4">CCFEE 5522</strain>
    </source>
</reference>
<evidence type="ECO:0000313" key="3">
    <source>
        <dbReference type="EMBL" id="KAK4547303.1"/>
    </source>
</evidence>
<gene>
    <name evidence="3" type="ORF">LTR36_000958</name>
</gene>